<keyword evidence="4" id="KW-0966">Cell projection</keyword>
<feature type="compositionally biased region" description="Low complexity" evidence="6">
    <location>
        <begin position="227"/>
        <end position="240"/>
    </location>
</feature>
<keyword evidence="5" id="KW-0175">Coiled coil</keyword>
<gene>
    <name evidence="7" type="ORF">ADUPG1_009798</name>
</gene>
<feature type="region of interest" description="Disordered" evidence="6">
    <location>
        <begin position="127"/>
        <end position="146"/>
    </location>
</feature>
<comment type="subcellular location">
    <subcellularLocation>
        <location evidence="1">Cell projection</location>
        <location evidence="1">Cilium</location>
    </subcellularLocation>
</comment>
<evidence type="ECO:0000256" key="2">
    <source>
        <dbReference type="ARBA" id="ARBA00009415"/>
    </source>
</evidence>
<dbReference type="Pfam" id="PF10498">
    <property type="entry name" value="IFT57"/>
    <property type="match status" value="1"/>
</dbReference>
<feature type="coiled-coil region" evidence="5">
    <location>
        <begin position="342"/>
        <end position="403"/>
    </location>
</feature>
<keyword evidence="3" id="KW-0969">Cilium</keyword>
<feature type="compositionally biased region" description="Acidic residues" evidence="6">
    <location>
        <begin position="134"/>
        <end position="146"/>
    </location>
</feature>
<feature type="compositionally biased region" description="Low complexity" evidence="6">
    <location>
        <begin position="176"/>
        <end position="189"/>
    </location>
</feature>
<dbReference type="InterPro" id="IPR019530">
    <property type="entry name" value="Intra-flagellar_transport_57"/>
</dbReference>
<evidence type="ECO:0000313" key="7">
    <source>
        <dbReference type="EMBL" id="GKT36917.1"/>
    </source>
</evidence>
<proteinExistence type="inferred from homology"/>
<evidence type="ECO:0000313" key="8">
    <source>
        <dbReference type="Proteomes" id="UP001057375"/>
    </source>
</evidence>
<feature type="region of interest" description="Disordered" evidence="6">
    <location>
        <begin position="214"/>
        <end position="245"/>
    </location>
</feature>
<evidence type="ECO:0000256" key="6">
    <source>
        <dbReference type="SAM" id="MobiDB-lite"/>
    </source>
</evidence>
<comment type="similarity">
    <text evidence="2">Belongs to the IFT57 family.</text>
</comment>
<evidence type="ECO:0000256" key="1">
    <source>
        <dbReference type="ARBA" id="ARBA00004138"/>
    </source>
</evidence>
<dbReference type="PANTHER" id="PTHR16011">
    <property type="entry name" value="IFT57/HIPPI"/>
    <property type="match status" value="1"/>
</dbReference>
<evidence type="ECO:0000256" key="4">
    <source>
        <dbReference type="ARBA" id="ARBA00023273"/>
    </source>
</evidence>
<organism evidence="7 8">
    <name type="scientific">Aduncisulcus paluster</name>
    <dbReference type="NCBI Taxonomy" id="2918883"/>
    <lineage>
        <taxon>Eukaryota</taxon>
        <taxon>Metamonada</taxon>
        <taxon>Carpediemonas-like organisms</taxon>
        <taxon>Aduncisulcus</taxon>
    </lineage>
</organism>
<evidence type="ECO:0000256" key="5">
    <source>
        <dbReference type="SAM" id="Coils"/>
    </source>
</evidence>
<comment type="caution">
    <text evidence="7">The sequence shown here is derived from an EMBL/GenBank/DDBJ whole genome shotgun (WGS) entry which is preliminary data.</text>
</comment>
<dbReference type="Proteomes" id="UP001057375">
    <property type="component" value="Unassembled WGS sequence"/>
</dbReference>
<evidence type="ECO:0000256" key="3">
    <source>
        <dbReference type="ARBA" id="ARBA00023069"/>
    </source>
</evidence>
<protein>
    <submittedName>
        <fullName evidence="7">Intra-flagellar transport protein 57 like protein</fullName>
    </submittedName>
</protein>
<dbReference type="EMBL" id="BQXS01011333">
    <property type="protein sequence ID" value="GKT36917.1"/>
    <property type="molecule type" value="Genomic_DNA"/>
</dbReference>
<feature type="region of interest" description="Disordered" evidence="6">
    <location>
        <begin position="162"/>
        <end position="192"/>
    </location>
</feature>
<dbReference type="PANTHER" id="PTHR16011:SF0">
    <property type="entry name" value="INTRAFLAGELLAR TRANSPORT PROTEIN 57 HOMOLOG"/>
    <property type="match status" value="1"/>
</dbReference>
<sequence length="427" mass="47254">MPSGSIYITFCKLQMLGYETDFIQRFELPQITPSYFLTPAAQSGEQLHYFASLCCWLFQLLGNPDVSAPGRFDDPSAMVADIIVELDNLNLNSDEIQQSKLKPGYGDVVIKVLEILADAAIKSHEIRPTRPDWSEMEEDRGEDSGEDIEDEISEFDEIDDFSTQQPHQIGQKSGDLSAASSSSLPLPLSMSTARDGDISSEIHRVFDEIDDFSTQQPHQIGQKSGDLSAASSSSLPLPLSMSTARDGDISSEIHRVVSNLRVRITSHTDNWEEKTTILQEAQVTATSPMQDVLPPITSLSSELTMQLEKVSTREQHLNSTSSDLISSLRDTRKKNATVHTQREEAIKKVSDLRKQTSEVQDEVDDVKAQIEKVGTIMRDAKPLVEAKAALSSLKKEIQEMDMKLAYARSGVLTAALHKQQGLNSNAK</sequence>
<accession>A0ABQ5KWU6</accession>
<reference evidence="7" key="1">
    <citation type="submission" date="2022-03" db="EMBL/GenBank/DDBJ databases">
        <title>Draft genome sequence of Aduncisulcus paluster, a free-living microaerophilic Fornicata.</title>
        <authorList>
            <person name="Yuyama I."/>
            <person name="Kume K."/>
            <person name="Tamura T."/>
            <person name="Inagaki Y."/>
            <person name="Hashimoto T."/>
        </authorList>
    </citation>
    <scope>NUCLEOTIDE SEQUENCE</scope>
    <source>
        <strain evidence="7">NY0171</strain>
    </source>
</reference>
<name>A0ABQ5KWU6_9EUKA</name>
<keyword evidence="8" id="KW-1185">Reference proteome</keyword>